<protein>
    <submittedName>
        <fullName evidence="1">Uncharacterized protein</fullName>
    </submittedName>
</protein>
<keyword evidence="2" id="KW-1185">Reference proteome</keyword>
<gene>
    <name evidence="1" type="ORF">J2Z65_004103</name>
</gene>
<sequence>MNFYFLCFDLITDKDIGLCIHRKIPGDEFLYINQHSPLLLMKQ</sequence>
<accession>A0ABS4I1T7</accession>
<comment type="caution">
    <text evidence="1">The sequence shown here is derived from an EMBL/GenBank/DDBJ whole genome shotgun (WGS) entry which is preliminary data.</text>
</comment>
<dbReference type="Proteomes" id="UP001519344">
    <property type="component" value="Unassembled WGS sequence"/>
</dbReference>
<dbReference type="EMBL" id="JAGGKV010000011">
    <property type="protein sequence ID" value="MBP1964870.1"/>
    <property type="molecule type" value="Genomic_DNA"/>
</dbReference>
<evidence type="ECO:0000313" key="2">
    <source>
        <dbReference type="Proteomes" id="UP001519344"/>
    </source>
</evidence>
<proteinExistence type="predicted"/>
<reference evidence="1 2" key="1">
    <citation type="submission" date="2021-03" db="EMBL/GenBank/DDBJ databases">
        <title>Genomic Encyclopedia of Type Strains, Phase IV (KMG-IV): sequencing the most valuable type-strain genomes for metagenomic binning, comparative biology and taxonomic classification.</title>
        <authorList>
            <person name="Goeker M."/>
        </authorList>
    </citation>
    <scope>NUCLEOTIDE SEQUENCE [LARGE SCALE GENOMIC DNA]</scope>
    <source>
        <strain evidence="1 2">DSM 24950</strain>
    </source>
</reference>
<evidence type="ECO:0000313" key="1">
    <source>
        <dbReference type="EMBL" id="MBP1964870.1"/>
    </source>
</evidence>
<name>A0ABS4I1T7_9BACL</name>
<organism evidence="1 2">
    <name type="scientific">Paenibacillus aceris</name>
    <dbReference type="NCBI Taxonomy" id="869555"/>
    <lineage>
        <taxon>Bacteria</taxon>
        <taxon>Bacillati</taxon>
        <taxon>Bacillota</taxon>
        <taxon>Bacilli</taxon>
        <taxon>Bacillales</taxon>
        <taxon>Paenibacillaceae</taxon>
        <taxon>Paenibacillus</taxon>
    </lineage>
</organism>